<feature type="domain" description="DUF4706" evidence="2">
    <location>
        <begin position="7"/>
        <end position="108"/>
    </location>
</feature>
<sequence length="361" mass="40894">MEEKYKSYMSKVNPIASKIIKDEAILKRSLKTQWKELGLKEQEMLLDDYLVDMTVREKYANIEKLNAYGNCFPKMKVETGEKIVVDFDNDCWTWQDEHSSPFNWRTKGKRRESEVSREPSQDRESREREFSVNSSGTVWMTNPLLRGVDRPELIDRCRSSSPCKSVSTSKSSPSTSRSKTPDAINYGFTGSVDDLSSSQGSFIINRGSLDMNRSPSVSSREILSYSLANDPAPTRPARRQRSFSRSPVKSLISRKSEDDETLVTRTGDNHHAFDNQAMGENWSSFVNQGREDDTSSGTPSPYRTLLVEPQGMGMDRGVGSELLRGSMEDEEEDYLEVTKPAADETDSQNASKTGFDFLDNW</sequence>
<proteinExistence type="predicted"/>
<evidence type="ECO:0000259" key="2">
    <source>
        <dbReference type="Pfam" id="PF15797"/>
    </source>
</evidence>
<keyword evidence="4" id="KW-1185">Reference proteome</keyword>
<dbReference type="PANTHER" id="PTHR34394:SF1">
    <property type="entry name" value="SIMILAR TO RIKEN CDNA 2310022B05"/>
    <property type="match status" value="1"/>
</dbReference>
<organism evidence="3 4">
    <name type="scientific">Mya arenaria</name>
    <name type="common">Soft-shell clam</name>
    <dbReference type="NCBI Taxonomy" id="6604"/>
    <lineage>
        <taxon>Eukaryota</taxon>
        <taxon>Metazoa</taxon>
        <taxon>Spiralia</taxon>
        <taxon>Lophotrochozoa</taxon>
        <taxon>Mollusca</taxon>
        <taxon>Bivalvia</taxon>
        <taxon>Autobranchia</taxon>
        <taxon>Heteroconchia</taxon>
        <taxon>Euheterodonta</taxon>
        <taxon>Imparidentia</taxon>
        <taxon>Neoheterodontei</taxon>
        <taxon>Myida</taxon>
        <taxon>Myoidea</taxon>
        <taxon>Myidae</taxon>
        <taxon>Mya</taxon>
    </lineage>
</organism>
<protein>
    <submittedName>
        <fullName evidence="3">CA198-like protein</fullName>
    </submittedName>
</protein>
<feature type="compositionally biased region" description="Low complexity" evidence="1">
    <location>
        <begin position="159"/>
        <end position="178"/>
    </location>
</feature>
<evidence type="ECO:0000313" key="4">
    <source>
        <dbReference type="Proteomes" id="UP001164746"/>
    </source>
</evidence>
<evidence type="ECO:0000313" key="3">
    <source>
        <dbReference type="EMBL" id="WAR18980.1"/>
    </source>
</evidence>
<evidence type="ECO:0000256" key="1">
    <source>
        <dbReference type="SAM" id="MobiDB-lite"/>
    </source>
</evidence>
<dbReference type="PANTHER" id="PTHR34394">
    <property type="entry name" value="SIMILAR TO RIKEN CDNA 2310022B05"/>
    <property type="match status" value="1"/>
</dbReference>
<dbReference type="Pfam" id="PF15797">
    <property type="entry name" value="DUF4706"/>
    <property type="match status" value="1"/>
</dbReference>
<feature type="region of interest" description="Disordered" evidence="1">
    <location>
        <begin position="157"/>
        <end position="182"/>
    </location>
</feature>
<feature type="region of interest" description="Disordered" evidence="1">
    <location>
        <begin position="228"/>
        <end position="361"/>
    </location>
</feature>
<dbReference type="EMBL" id="CP111022">
    <property type="protein sequence ID" value="WAR18980.1"/>
    <property type="molecule type" value="Genomic_DNA"/>
</dbReference>
<gene>
    <name evidence="3" type="ORF">MAR_000818</name>
</gene>
<dbReference type="Proteomes" id="UP001164746">
    <property type="component" value="Chromosome 11"/>
</dbReference>
<name>A0ABY7F9Y1_MYAAR</name>
<reference evidence="3" key="1">
    <citation type="submission" date="2022-11" db="EMBL/GenBank/DDBJ databases">
        <title>Centuries of genome instability and evolution in soft-shell clam transmissible cancer (bioRxiv).</title>
        <authorList>
            <person name="Hart S.F.M."/>
            <person name="Yonemitsu M.A."/>
            <person name="Giersch R.M."/>
            <person name="Beal B.F."/>
            <person name="Arriagada G."/>
            <person name="Davis B.W."/>
            <person name="Ostrander E.A."/>
            <person name="Goff S.P."/>
            <person name="Metzger M.J."/>
        </authorList>
    </citation>
    <scope>NUCLEOTIDE SEQUENCE</scope>
    <source>
        <strain evidence="3">MELC-2E11</strain>
        <tissue evidence="3">Siphon/mantle</tissue>
    </source>
</reference>
<feature type="compositionally biased region" description="Basic and acidic residues" evidence="1">
    <location>
        <begin position="111"/>
        <end position="130"/>
    </location>
</feature>
<accession>A0ABY7F9Y1</accession>
<feature type="region of interest" description="Disordered" evidence="1">
    <location>
        <begin position="103"/>
        <end position="132"/>
    </location>
</feature>
<dbReference type="InterPro" id="IPR031600">
    <property type="entry name" value="DUF4706"/>
</dbReference>